<dbReference type="Pfam" id="PF08389">
    <property type="entry name" value="Xpo1"/>
    <property type="match status" value="1"/>
</dbReference>
<dbReference type="GO" id="GO:0005634">
    <property type="term" value="C:nucleus"/>
    <property type="evidence" value="ECO:0007669"/>
    <property type="project" value="TreeGrafter"/>
</dbReference>
<dbReference type="PANTHER" id="PTHR11223">
    <property type="entry name" value="EXPORTIN 1/5"/>
    <property type="match status" value="1"/>
</dbReference>
<dbReference type="InterPro" id="IPR011989">
    <property type="entry name" value="ARM-like"/>
</dbReference>
<dbReference type="Pfam" id="PF03810">
    <property type="entry name" value="IBN_N"/>
    <property type="match status" value="1"/>
</dbReference>
<proteinExistence type="inferred from homology"/>
<evidence type="ECO:0000259" key="2">
    <source>
        <dbReference type="Pfam" id="PF03810"/>
    </source>
</evidence>
<accession>A0A085LTJ5</accession>
<dbReference type="GO" id="GO:0042565">
    <property type="term" value="C:RNA nuclear export complex"/>
    <property type="evidence" value="ECO:0007669"/>
    <property type="project" value="TreeGrafter"/>
</dbReference>
<dbReference type="GO" id="GO:0006611">
    <property type="term" value="P:protein export from nucleus"/>
    <property type="evidence" value="ECO:0007669"/>
    <property type="project" value="InterPro"/>
</dbReference>
<gene>
    <name evidence="5" type="ORF">M513_10868</name>
</gene>
<dbReference type="Gene3D" id="1.25.10.10">
    <property type="entry name" value="Leucine-rich Repeat Variant"/>
    <property type="match status" value="2"/>
</dbReference>
<dbReference type="InterPro" id="IPR001494">
    <property type="entry name" value="Importin-beta_N"/>
</dbReference>
<dbReference type="GO" id="GO:0003723">
    <property type="term" value="F:RNA binding"/>
    <property type="evidence" value="ECO:0007669"/>
    <property type="project" value="TreeGrafter"/>
</dbReference>
<protein>
    <recommendedName>
        <fullName evidence="7">Importin N-terminal domain-containing protein</fullName>
    </recommendedName>
</protein>
<evidence type="ECO:0000313" key="5">
    <source>
        <dbReference type="EMBL" id="KFD48291.1"/>
    </source>
</evidence>
<organism evidence="5 6">
    <name type="scientific">Trichuris suis</name>
    <name type="common">pig whipworm</name>
    <dbReference type="NCBI Taxonomy" id="68888"/>
    <lineage>
        <taxon>Eukaryota</taxon>
        <taxon>Metazoa</taxon>
        <taxon>Ecdysozoa</taxon>
        <taxon>Nematoda</taxon>
        <taxon>Enoplea</taxon>
        <taxon>Dorylaimia</taxon>
        <taxon>Trichinellida</taxon>
        <taxon>Trichuridae</taxon>
        <taxon>Trichuris</taxon>
    </lineage>
</organism>
<evidence type="ECO:0008006" key="7">
    <source>
        <dbReference type="Google" id="ProtNLM"/>
    </source>
</evidence>
<keyword evidence="6" id="KW-1185">Reference proteome</keyword>
<dbReference type="EMBL" id="KL363298">
    <property type="protein sequence ID" value="KFD48291.1"/>
    <property type="molecule type" value="Genomic_DNA"/>
</dbReference>
<comment type="similarity">
    <text evidence="1">Belongs to the exportin family.</text>
</comment>
<feature type="domain" description="Exportin-5 C-terminal" evidence="4">
    <location>
        <begin position="368"/>
        <end position="1103"/>
    </location>
</feature>
<evidence type="ECO:0000313" key="6">
    <source>
        <dbReference type="Proteomes" id="UP000030764"/>
    </source>
</evidence>
<dbReference type="AlphaFoldDB" id="A0A085LTJ5"/>
<dbReference type="GO" id="GO:0031267">
    <property type="term" value="F:small GTPase binding"/>
    <property type="evidence" value="ECO:0007669"/>
    <property type="project" value="InterPro"/>
</dbReference>
<sequence length="1145" mass="129802">MHREAQMGHSTYAMAQQVFDAVQCIHNLHTDAPVRQHAHELLEEVKESDACLDIGFELLQRSGTVTVQHFGLLLVEHAIRYQWNKLSSEKRVEVKNRCMSSISTLTGIEGQGKARIMDGLGKCVVEMVKREWPQAWPEFMDECERLCSMGTYQTEIVLFMLSRLVEDVVILNSVEHQQQNKQLHIALMHYASTLVDLPLNIVAVSQSFPSDTQAEKENVSRLCSAALELLGNVLNWVPAQLLNSRMPKISAALQVCLESTSVSLAKLSSYCLNQVVTRKGPKKEREPLLPLLSLNYVQPVVDVLRKLASHAYDEKTYDLFKAVLLLFQSVASSLSSHWGYTQLMDDRDSVLKLLLCTCLFLLRHPSLIGQPTSSEEPYCTFSRADYNTDEEFMEDVAKIRERCLSIIRKDVQYVYAPSYDFVLTWLGDVLRSPEQAVNGFLFHSYLSVYSTICEALAKLDEKVVESISETAVSHLDMVMKAIDDHLSNPECLTELLSLVTGLFPLQRPTYRRLPEYLTKLISLLVFDGSERYRWVNTHVSHQLVRLSSTCRTLLLPHFDHIWSELQKFGDKLTDHIKCNMVDVLFELSNGLNSYDMQRYMTITLMSSTVEFWNGEPIVRAISSSENLLEYIGLFQPAGTDSESDVLGARRKQLLLHTDIPYSVMSHISLNENAQTLSEGGFTVTDSSGTLRTKHPAFDTFQQLLPAIFSFACCLNGICQESCVRKVHPSFGGYKVLDISYADKSAIMGTYHQVKHDSKKAKLLSRTTVEDHVRGFFSDVIDNTFRLISQCVCRFGWQFYAMPHASAMLENGLLGNHQYCLDFRLHTLIRKALIPIVNCSQEEQFCFLLSPLAKFFPHCYQRLSTIWQLMFENVDQALRDSDGTLVEQEMFLENLSSTLTRDVATLLRSVLAKRPERKGKYENGSANNEDEEESVDHLMLVDMSSIDIGGDLSPLGKQLLNEQLSSFSSLVLLMFHMLCCPDSVPVINVTSLCYPVVVELVDKKLLDDPSARHLYSCVLQGVQQHSQLEDLLGKLFDLGCRLYDLFRAPFPNACKEVLLSVPGISKDDVEAFDERMRKSCEGSLKIPDKVKRTMFKKLVKPITNARMAFQRQPQFRELPSLLRPPRVSSVVDSHSESDLRYLFGGS</sequence>
<dbReference type="InterPro" id="IPR045478">
    <property type="entry name" value="Exportin-5_C"/>
</dbReference>
<feature type="domain" description="Exportin-1/Importin-beta-like" evidence="3">
    <location>
        <begin position="118"/>
        <end position="255"/>
    </location>
</feature>
<dbReference type="Proteomes" id="UP000030764">
    <property type="component" value="Unassembled WGS sequence"/>
</dbReference>
<evidence type="ECO:0000256" key="1">
    <source>
        <dbReference type="ARBA" id="ARBA00009466"/>
    </source>
</evidence>
<dbReference type="Pfam" id="PF19273">
    <property type="entry name" value="Exportin-5"/>
    <property type="match status" value="1"/>
</dbReference>
<dbReference type="GO" id="GO:0005737">
    <property type="term" value="C:cytoplasm"/>
    <property type="evidence" value="ECO:0007669"/>
    <property type="project" value="TreeGrafter"/>
</dbReference>
<dbReference type="SUPFAM" id="SSF48371">
    <property type="entry name" value="ARM repeat"/>
    <property type="match status" value="1"/>
</dbReference>
<dbReference type="GO" id="GO:0005049">
    <property type="term" value="F:nuclear export signal receptor activity"/>
    <property type="evidence" value="ECO:0007669"/>
    <property type="project" value="InterPro"/>
</dbReference>
<dbReference type="PANTHER" id="PTHR11223:SF3">
    <property type="entry name" value="EXPORTIN-5"/>
    <property type="match status" value="1"/>
</dbReference>
<dbReference type="InterPro" id="IPR013598">
    <property type="entry name" value="Exportin-1/Importin-b-like"/>
</dbReference>
<reference evidence="5 6" key="1">
    <citation type="journal article" date="2014" name="Nat. Genet.">
        <title>Genome and transcriptome of the porcine whipworm Trichuris suis.</title>
        <authorList>
            <person name="Jex A.R."/>
            <person name="Nejsum P."/>
            <person name="Schwarz E.M."/>
            <person name="Hu L."/>
            <person name="Young N.D."/>
            <person name="Hall R.S."/>
            <person name="Korhonen P.K."/>
            <person name="Liao S."/>
            <person name="Thamsborg S."/>
            <person name="Xia J."/>
            <person name="Xu P."/>
            <person name="Wang S."/>
            <person name="Scheerlinck J.P."/>
            <person name="Hofmann A."/>
            <person name="Sternberg P.W."/>
            <person name="Wang J."/>
            <person name="Gasser R.B."/>
        </authorList>
    </citation>
    <scope>NUCLEOTIDE SEQUENCE [LARGE SCALE GENOMIC DNA]</scope>
    <source>
        <strain evidence="5">DCEP-RM93M</strain>
    </source>
</reference>
<dbReference type="InterPro" id="IPR045065">
    <property type="entry name" value="XPO1/5"/>
</dbReference>
<evidence type="ECO:0000259" key="4">
    <source>
        <dbReference type="Pfam" id="PF19273"/>
    </source>
</evidence>
<name>A0A085LTJ5_9BILA</name>
<feature type="domain" description="Importin N-terminal" evidence="2">
    <location>
        <begin position="38"/>
        <end position="102"/>
    </location>
</feature>
<dbReference type="InterPro" id="IPR016024">
    <property type="entry name" value="ARM-type_fold"/>
</dbReference>
<evidence type="ECO:0000259" key="3">
    <source>
        <dbReference type="Pfam" id="PF08389"/>
    </source>
</evidence>
<dbReference type="GO" id="GO:0006405">
    <property type="term" value="P:RNA export from nucleus"/>
    <property type="evidence" value="ECO:0007669"/>
    <property type="project" value="TreeGrafter"/>
</dbReference>